<protein>
    <submittedName>
        <fullName evidence="9">Uu.00g084230.m01.CDS01</fullName>
    </submittedName>
</protein>
<dbReference type="EMBL" id="CAUWAG010000010">
    <property type="protein sequence ID" value="CAJ2507237.1"/>
    <property type="molecule type" value="Genomic_DNA"/>
</dbReference>
<feature type="compositionally biased region" description="Polar residues" evidence="6">
    <location>
        <begin position="509"/>
        <end position="527"/>
    </location>
</feature>
<dbReference type="Proteomes" id="UP001295740">
    <property type="component" value="Unassembled WGS sequence"/>
</dbReference>
<feature type="compositionally biased region" description="Polar residues" evidence="6">
    <location>
        <begin position="562"/>
        <end position="575"/>
    </location>
</feature>
<feature type="region of interest" description="Disordered" evidence="6">
    <location>
        <begin position="1012"/>
        <end position="1034"/>
    </location>
</feature>
<evidence type="ECO:0000313" key="9">
    <source>
        <dbReference type="EMBL" id="CAJ2507237.1"/>
    </source>
</evidence>
<feature type="compositionally biased region" description="Polar residues" evidence="6">
    <location>
        <begin position="862"/>
        <end position="880"/>
    </location>
</feature>
<comment type="subcellular location">
    <subcellularLocation>
        <location evidence="1">Nucleus</location>
    </subcellularLocation>
</comment>
<dbReference type="PANTHER" id="PTHR15180">
    <property type="entry name" value="GENERAL TRANSCRIPTION FACTOR 3C POLYPEPTIDE 1"/>
    <property type="match status" value="1"/>
</dbReference>
<feature type="domain" description="Transcription factor tau subunit sfc3/Tfc3 C-terminal" evidence="8">
    <location>
        <begin position="1763"/>
        <end position="2172"/>
    </location>
</feature>
<evidence type="ECO:0000259" key="7">
    <source>
        <dbReference type="Pfam" id="PF04182"/>
    </source>
</evidence>
<feature type="compositionally biased region" description="Polar residues" evidence="6">
    <location>
        <begin position="1061"/>
        <end position="1082"/>
    </location>
</feature>
<evidence type="ECO:0000256" key="5">
    <source>
        <dbReference type="ARBA" id="ARBA00023242"/>
    </source>
</evidence>
<feature type="compositionally biased region" description="Polar residues" evidence="6">
    <location>
        <begin position="637"/>
        <end position="658"/>
    </location>
</feature>
<evidence type="ECO:0000256" key="4">
    <source>
        <dbReference type="ARBA" id="ARBA00023163"/>
    </source>
</evidence>
<feature type="compositionally biased region" description="Polar residues" evidence="6">
    <location>
        <begin position="41"/>
        <end position="50"/>
    </location>
</feature>
<feature type="region of interest" description="Disordered" evidence="6">
    <location>
        <begin position="808"/>
        <end position="880"/>
    </location>
</feature>
<dbReference type="GO" id="GO:0005634">
    <property type="term" value="C:nucleus"/>
    <property type="evidence" value="ECO:0007669"/>
    <property type="project" value="UniProtKB-SubCell"/>
</dbReference>
<accession>A0AAI8VMC7</accession>
<feature type="compositionally biased region" description="Low complexity" evidence="6">
    <location>
        <begin position="755"/>
        <end position="765"/>
    </location>
</feature>
<feature type="region of interest" description="Disordered" evidence="6">
    <location>
        <begin position="509"/>
        <end position="543"/>
    </location>
</feature>
<feature type="region of interest" description="Disordered" evidence="6">
    <location>
        <begin position="131"/>
        <end position="155"/>
    </location>
</feature>
<evidence type="ECO:0000256" key="2">
    <source>
        <dbReference type="ARBA" id="ARBA00022553"/>
    </source>
</evidence>
<gene>
    <name evidence="9" type="ORF">KHLLAP_LOCUS7705</name>
</gene>
<dbReference type="GO" id="GO:0042791">
    <property type="term" value="P:5S class rRNA transcription by RNA polymerase III"/>
    <property type="evidence" value="ECO:0007669"/>
    <property type="project" value="TreeGrafter"/>
</dbReference>
<proteinExistence type="predicted"/>
<feature type="region of interest" description="Disordered" evidence="6">
    <location>
        <begin position="384"/>
        <end position="430"/>
    </location>
</feature>
<sequence>MDRGLDELIESLLTEIAFSGTRGCSVSNYLAVIDSFYTNDQGTAGHSTTEPVKEEQPVRHGNGRPADSSSGTEAQLDVRDQGFGIAAKVWRWLIARPDVSVGIDREFNHLTLEEVLAIPEQAEPTLPVAIPESSKTQTPSAVTGQRNAGRDVDNDRPRLHVSEERLWKTITGHGLDLKRVPLFEWKALVDIASVKEKGIVQGDLVRLSGQDKRSLPTRTDSLAKKGYIIKQPIILRGCRSSKLWLARFAQNAKADADSEGLKLDELDLSKETLTRDLDPVPFSDKWIGNKIDYLAIAQAFVAVTKAWGLIRYCDVRVKMDVEERVPPMRALAKTSRWLTNIGVVTFVAARFPGSYKLFKDCVKFLREPTPAEWKAFRTTPKARLQIPSQRVGKRGAASRARHEAARQNPNRRKGKKLKKPSEEVTPSLWSSQKPFPNTVLEIIKRSGDEGTSNTTITRQTLGHDFRKYSAALTGAISIPNSQPPHLERFAVNSQIVRVGKTRTYKFAVSNGTTASEPANEDSVQAQTPHAKEDTGEAVLSTSGGAEDAHMLSQPAHSKFVPGTSTSLSQISQGAPQSKFRKYSKPSNPKAGGKRKRGLDDVPLENSMRSLPKRQRQPPKTEFPLVSIPADEEFTEDLASSASRQDISPLEQPQQTADESPQPKRPGVYRGPNNLLDPVHKRKGRPRNSYVLIFRFDALKNPSFLGVGGDKSGKDHVETSPAGQEPPVALEVASVLPSIPAPTASGEDASLSAEANTTPTNGTPTNAHGKPRRGRGDPFKCDKCGGTWKHIHGLEYHLNKSRTICNPNFTPLPAKPPTRPKLVPEPGKSESRRKARGHEGINAQPPRILPRLPSKRVRPVETPNVTSPSTPKPAQSTFPRSSILLQDVQAYDVTDRISDRRASLKAQNMASPVAQKGDGLLLGSTAPDPSTERATHHDQVDKNVLEGSQMQWADSNTAMARPAGGLQQQVMEPVIEPLLVSGVHVNSVVEEALPVVANFEASGASVNPLIPESATGSSLSQIKSDPDATASIPHPLPTVVDSAVIGQDSLAEPVRQRRALPTSGSRTNQDTAPSVQPSESRSLASFARPTRKNASAGSLRKSRTSQIIEYLLDQSNGVFPGNRSVFLAVLSVWIKEFTDVGPPDRKICQGVVNQLQKDEVLKQLHFGFVDESGYFQQCTVLARVQGGERGTADASIQTRIDAMKEKMREMFPAIYVPAAFSLSEEEAKLFNALEPGDQRHNASARLRGSDAVQTIETLQYPMPVMVDIPVNAHASKRSAEASGEIQDAQPAKRVRVDVHGVEKPQAARRPRKPKEAREWWDSGKLGLYLWEKSLQTESQWDKAAPCLQDPATGAWSWRPDTDIPLEPRLKAILSSVKRTKEVDAPVRPPRRPYPKNRKSRNTWQAARVSSPEEEPSGDEEGGEDVEEEESMQVGEEVAEDEVMTDLDANTTVAAAAIATAIAPATSTSGEPATNQFIAPSTTSAHFAHDDLASDDEEEEEDTVMESCLQTNEENDDESGHPSASGIRFAPVQPIQATGHGGWPGLANADFEDTSTGFTIVGSMPCTQWLRKENLPQDVEDIIRHVKGRKWFKSWADPLYGEFLRNTKEVAKWEQSVEGTQILTNTAIAPHYIFMDFTVDESKANMKPITPEWLSLTQYTAENLPDEIKNISEEDHDYALSPNIPRKNKAETQPETQPKAKRAYNRRAQIIRTEPKPRKQLTQAVPPKDRRRNTQIAKPITGVEYKTRSLTLIPRQARGRFNKPRAHERLGVNQETELIAAFVVIRTLIGGVDRTADLGLIMKNFPEMSLSALRKFWPKVCRERTTYIDALIAKFQSSYLEAYEKGEIPPLDYDNIEGYDWRSLIMWTAKLETHENVDLPGSRQALLEAHVLDNPADEVVDWREVWFSQTSVYSRIEATAGETITIPLLPLPTSTDGETTLKRARSWVRSLCFTRLRGVNAPTKIMKRLLELTDQDYDSTMELVEVAKAKLMSDKVITRTKGKSDGQNFKLNSNFAKQLEKMSRGEKLTQATAFKTQLDQSFRNDQEFILPYASDDGTIMAVMNLQACGRIRIEAPDIPDIPFGFEPGNYEGRHFPKSYYHFKVKLLPNETYMFDDDMPLLQQANIMAIPTQGPNGELPIWVDLFGKVDKARWAEFVGMVVFILATKGPVTAESATILLKPVIEEFESKLIIDWLEKFGLLRCVEEGRGVSIGEWWWLVAGKAL</sequence>
<comment type="caution">
    <text evidence="9">The sequence shown here is derived from an EMBL/GenBank/DDBJ whole genome shotgun (WGS) entry which is preliminary data.</text>
</comment>
<evidence type="ECO:0000259" key="8">
    <source>
        <dbReference type="Pfam" id="PF20222"/>
    </source>
</evidence>
<feature type="region of interest" description="Disordered" evidence="6">
    <location>
        <begin position="1375"/>
        <end position="1436"/>
    </location>
</feature>
<reference evidence="9" key="1">
    <citation type="submission" date="2023-10" db="EMBL/GenBank/DDBJ databases">
        <authorList>
            <person name="Hackl T."/>
        </authorList>
    </citation>
    <scope>NUCLEOTIDE SEQUENCE</scope>
</reference>
<feature type="domain" description="B-block binding subunit of TFIIIC" evidence="7">
    <location>
        <begin position="183"/>
        <end position="250"/>
    </location>
</feature>
<feature type="compositionally biased region" description="Polar residues" evidence="6">
    <location>
        <begin position="1013"/>
        <end position="1022"/>
    </location>
</feature>
<feature type="region of interest" description="Disordered" evidence="6">
    <location>
        <begin position="556"/>
        <end position="682"/>
    </location>
</feature>
<feature type="region of interest" description="Disordered" evidence="6">
    <location>
        <begin position="1050"/>
        <end position="1098"/>
    </location>
</feature>
<dbReference type="InterPro" id="IPR044210">
    <property type="entry name" value="Tfc3-like"/>
</dbReference>
<organism evidence="9 10">
    <name type="scientific">Anthostomella pinea</name>
    <dbReference type="NCBI Taxonomy" id="933095"/>
    <lineage>
        <taxon>Eukaryota</taxon>
        <taxon>Fungi</taxon>
        <taxon>Dikarya</taxon>
        <taxon>Ascomycota</taxon>
        <taxon>Pezizomycotina</taxon>
        <taxon>Sordariomycetes</taxon>
        <taxon>Xylariomycetidae</taxon>
        <taxon>Xylariales</taxon>
        <taxon>Xylariaceae</taxon>
        <taxon>Anthostomella</taxon>
    </lineage>
</organism>
<feature type="region of interest" description="Disordered" evidence="6">
    <location>
        <begin position="916"/>
        <end position="937"/>
    </location>
</feature>
<dbReference type="GO" id="GO:0003677">
    <property type="term" value="F:DNA binding"/>
    <property type="evidence" value="ECO:0007669"/>
    <property type="project" value="UniProtKB-KW"/>
</dbReference>
<feature type="compositionally biased region" description="Basic residues" evidence="6">
    <location>
        <begin position="1387"/>
        <end position="1399"/>
    </location>
</feature>
<dbReference type="GO" id="GO:0000127">
    <property type="term" value="C:transcription factor TFIIIC complex"/>
    <property type="evidence" value="ECO:0007669"/>
    <property type="project" value="InterPro"/>
</dbReference>
<feature type="compositionally biased region" description="Basic residues" evidence="6">
    <location>
        <begin position="409"/>
        <end position="418"/>
    </location>
</feature>
<dbReference type="Pfam" id="PF04182">
    <property type="entry name" value="B-block_TFIIIC"/>
    <property type="match status" value="1"/>
</dbReference>
<feature type="region of interest" description="Disordered" evidence="6">
    <location>
        <begin position="705"/>
        <end position="725"/>
    </location>
</feature>
<feature type="compositionally biased region" description="Polar residues" evidence="6">
    <location>
        <begin position="133"/>
        <end position="146"/>
    </location>
</feature>
<evidence type="ECO:0000256" key="1">
    <source>
        <dbReference type="ARBA" id="ARBA00004123"/>
    </source>
</evidence>
<name>A0AAI8VMC7_9PEZI</name>
<feature type="region of interest" description="Disordered" evidence="6">
    <location>
        <begin position="41"/>
        <end position="75"/>
    </location>
</feature>
<keyword evidence="2" id="KW-0597">Phosphoprotein</keyword>
<feature type="region of interest" description="Disordered" evidence="6">
    <location>
        <begin position="1676"/>
        <end position="1701"/>
    </location>
</feature>
<dbReference type="PANTHER" id="PTHR15180:SF1">
    <property type="entry name" value="GENERAL TRANSCRIPTION FACTOR 3C POLYPEPTIDE 1"/>
    <property type="match status" value="1"/>
</dbReference>
<evidence type="ECO:0000313" key="10">
    <source>
        <dbReference type="Proteomes" id="UP001295740"/>
    </source>
</evidence>
<keyword evidence="10" id="KW-1185">Reference proteome</keyword>
<dbReference type="InterPro" id="IPR007309">
    <property type="entry name" value="TFIIIC_Bblock-bd"/>
</dbReference>
<dbReference type="InterPro" id="IPR046488">
    <property type="entry name" value="Sfc3/Tfc3_C"/>
</dbReference>
<dbReference type="Pfam" id="PF20222">
    <property type="entry name" value="DUF6581"/>
    <property type="match status" value="1"/>
</dbReference>
<feature type="compositionally biased region" description="Acidic residues" evidence="6">
    <location>
        <begin position="1410"/>
        <end position="1436"/>
    </location>
</feature>
<feature type="region of interest" description="Disordered" evidence="6">
    <location>
        <begin position="740"/>
        <end position="776"/>
    </location>
</feature>
<keyword evidence="4" id="KW-0804">Transcription</keyword>
<keyword evidence="5" id="KW-0539">Nucleus</keyword>
<evidence type="ECO:0000256" key="3">
    <source>
        <dbReference type="ARBA" id="ARBA00023125"/>
    </source>
</evidence>
<evidence type="ECO:0000256" key="6">
    <source>
        <dbReference type="SAM" id="MobiDB-lite"/>
    </source>
</evidence>
<dbReference type="GO" id="GO:0006384">
    <property type="term" value="P:transcription initiation at RNA polymerase III promoter"/>
    <property type="evidence" value="ECO:0007669"/>
    <property type="project" value="InterPro"/>
</dbReference>
<keyword evidence="3" id="KW-0238">DNA-binding</keyword>